<dbReference type="FunFam" id="3.40.50.450:FF:000002">
    <property type="entry name" value="ATP-dependent 6-phosphofructokinase"/>
    <property type="match status" value="1"/>
</dbReference>
<dbReference type="Gene3D" id="3.40.50.450">
    <property type="match status" value="1"/>
</dbReference>
<evidence type="ECO:0000256" key="9">
    <source>
        <dbReference type="ARBA" id="ARBA00048070"/>
    </source>
</evidence>
<keyword evidence="13" id="KW-1185">Reference proteome</keyword>
<feature type="domain" description="Phosphofructokinase" evidence="11">
    <location>
        <begin position="104"/>
        <end position="411"/>
    </location>
</feature>
<evidence type="ECO:0000256" key="8">
    <source>
        <dbReference type="ARBA" id="ARBA00023152"/>
    </source>
</evidence>
<sequence>MEWVAEETKRRLRREGRATVGAPLLVDNADLTVKTLGPCRIDSPLLPLLGERPTTQHYIDESDKVLYDDTASMILERRVELSELPGFEPAGPRRKIYFDPSKTRVGIVTCGGLCPGLNNVIRGLVLELTSHYRVRRIFGFRNGYQGFIARYGHDVIDLTPDSVANIDDDGGTILGSSRGQQDPGEIVDCLSRMNINILFVIGGDGTLRGAREISRVATERGEKIAVVGIPKTIDNDIPYIDQSFGFQTAFGKAAESIRVAHAEATSAPGGLGVVRLMGRHSGFIACYATLAKSNADVVLIPELPFKLEGEGGLLAYLRRRIVEGGHAVVVVAEGAGQELITDQPEGADASGNRRLHDVGQELSRRIKDHFDAEGVEMNLKYIDPSYLIRSVPANPYDSVYTIRLAHAAVHAAMSGRTEMVVGRWRRRFIHIPIGLAVSERNQVDPAGDLWMSVLEATGQPPRFE</sequence>
<keyword evidence="7 10" id="KW-0460">Magnesium</keyword>
<evidence type="ECO:0000256" key="6">
    <source>
        <dbReference type="ARBA" id="ARBA00022840"/>
    </source>
</evidence>
<keyword evidence="10" id="KW-0963">Cytoplasm</keyword>
<evidence type="ECO:0000313" key="12">
    <source>
        <dbReference type="EMBL" id="SNQ45966.1"/>
    </source>
</evidence>
<keyword evidence="5 10" id="KW-0418">Kinase</keyword>
<dbReference type="AlphaFoldDB" id="A0A2I2KJY3"/>
<dbReference type="InterPro" id="IPR022953">
    <property type="entry name" value="ATP_PFK"/>
</dbReference>
<feature type="binding site" evidence="10">
    <location>
        <position position="333"/>
    </location>
    <ligand>
        <name>substrate</name>
    </ligand>
</feature>
<dbReference type="InterPro" id="IPR000023">
    <property type="entry name" value="Phosphofructokinase_dom"/>
</dbReference>
<dbReference type="PIRSF" id="PIRSF000534">
    <property type="entry name" value="PPi_PFK_TP0108"/>
    <property type="match status" value="1"/>
</dbReference>
<comment type="cofactor">
    <cofactor evidence="1 10">
        <name>Mg(2+)</name>
        <dbReference type="ChEBI" id="CHEBI:18420"/>
    </cofactor>
</comment>
<feature type="active site" description="Proton acceptor" evidence="10">
    <location>
        <position position="234"/>
    </location>
</feature>
<evidence type="ECO:0000259" key="11">
    <source>
        <dbReference type="Pfam" id="PF00365"/>
    </source>
</evidence>
<dbReference type="SUPFAM" id="SSF53784">
    <property type="entry name" value="Phosphofructokinase"/>
    <property type="match status" value="1"/>
</dbReference>
<feature type="binding site" evidence="10">
    <location>
        <begin position="203"/>
        <end position="206"/>
    </location>
    <ligand>
        <name>ATP</name>
        <dbReference type="ChEBI" id="CHEBI:30616"/>
    </ligand>
</feature>
<proteinExistence type="inferred from homology"/>
<feature type="site" description="Important for substrate specificity; cannot use PPi as phosphoryl donor" evidence="10">
    <location>
        <position position="205"/>
    </location>
</feature>
<feature type="binding site" evidence="10">
    <location>
        <position position="112"/>
    </location>
    <ligand>
        <name>ATP</name>
        <dbReference type="ChEBI" id="CHEBI:30616"/>
    </ligand>
</feature>
<accession>A0A2I2KJY3</accession>
<reference evidence="12 13" key="1">
    <citation type="submission" date="2017-06" db="EMBL/GenBank/DDBJ databases">
        <authorList>
            <person name="Kim H.J."/>
            <person name="Triplett B.A."/>
        </authorList>
    </citation>
    <scope>NUCLEOTIDE SEQUENCE [LARGE SCALE GENOMIC DNA]</scope>
    <source>
        <strain evidence="12">FRACA_ARgP5</strain>
    </source>
</reference>
<evidence type="ECO:0000256" key="5">
    <source>
        <dbReference type="ARBA" id="ARBA00022777"/>
    </source>
</evidence>
<dbReference type="GO" id="GO:0005737">
    <property type="term" value="C:cytoplasm"/>
    <property type="evidence" value="ECO:0007669"/>
    <property type="project" value="UniProtKB-SubCell"/>
</dbReference>
<comment type="function">
    <text evidence="10">Catalyzes the phosphorylation of D-fructose 6-phosphate to fructose 1,6-bisphosphate by ATP, the first committing step of glycolysis.</text>
</comment>
<feature type="binding site" evidence="10">
    <location>
        <begin position="232"/>
        <end position="234"/>
    </location>
    <ligand>
        <name>substrate</name>
    </ligand>
</feature>
<dbReference type="NCBIfam" id="NF005301">
    <property type="entry name" value="PRK06830.1"/>
    <property type="match status" value="1"/>
</dbReference>
<feature type="binding site" evidence="10">
    <location>
        <begin position="386"/>
        <end position="389"/>
    </location>
    <ligand>
        <name>substrate</name>
    </ligand>
</feature>
<evidence type="ECO:0000256" key="2">
    <source>
        <dbReference type="ARBA" id="ARBA00022679"/>
    </source>
</evidence>
<comment type="pathway">
    <text evidence="10">Carbohydrate degradation; glycolysis; D-glyceraldehyde 3-phosphate and glycerone phosphate from D-glucose: step 3/4.</text>
</comment>
<dbReference type="Proteomes" id="UP000234331">
    <property type="component" value="Unassembled WGS sequence"/>
</dbReference>
<dbReference type="HAMAP" id="MF_01981">
    <property type="entry name" value="Phosphofructokinase_II_X"/>
    <property type="match status" value="1"/>
</dbReference>
<dbReference type="GO" id="GO:0003872">
    <property type="term" value="F:6-phosphofructokinase activity"/>
    <property type="evidence" value="ECO:0007669"/>
    <property type="project" value="UniProtKB-UniRule"/>
</dbReference>
<dbReference type="PRINTS" id="PR00476">
    <property type="entry name" value="PHFRCTKINASE"/>
</dbReference>
<evidence type="ECO:0000256" key="1">
    <source>
        <dbReference type="ARBA" id="ARBA00001946"/>
    </source>
</evidence>
<feature type="binding site" evidence="10">
    <location>
        <begin position="277"/>
        <end position="279"/>
    </location>
    <ligand>
        <name>substrate</name>
    </ligand>
</feature>
<evidence type="ECO:0000313" key="13">
    <source>
        <dbReference type="Proteomes" id="UP000234331"/>
    </source>
</evidence>
<dbReference type="PANTHER" id="PTHR45770">
    <property type="entry name" value="ATP-DEPENDENT 6-PHOSPHOFRUCTOKINASE 1"/>
    <property type="match status" value="1"/>
</dbReference>
<comment type="subcellular location">
    <subcellularLocation>
        <location evidence="10">Cytoplasm</location>
    </subcellularLocation>
</comment>
<evidence type="ECO:0000256" key="10">
    <source>
        <dbReference type="HAMAP-Rule" id="MF_01981"/>
    </source>
</evidence>
<dbReference type="InterPro" id="IPR035966">
    <property type="entry name" value="PKF_sf"/>
</dbReference>
<comment type="similarity">
    <text evidence="10">Belongs to the phosphofructokinase type A (PFKA) family. PPi-dependent PFK group II subfamily. Atypical ATP-dependent clade 'X' sub-subfamily.</text>
</comment>
<dbReference type="UniPathway" id="UPA00109">
    <property type="reaction ID" value="UER00182"/>
</dbReference>
<protein>
    <recommendedName>
        <fullName evidence="10">ATP-dependent 6-phosphofructokinase</fullName>
        <shortName evidence="10">ATP-PFK</shortName>
        <shortName evidence="10">Phosphofructokinase</shortName>
        <ecNumber evidence="10">2.7.1.11</ecNumber>
    </recommendedName>
    <alternativeName>
        <fullName evidence="10">Phosphohexokinase</fullName>
    </alternativeName>
</protein>
<feature type="binding site" evidence="10">
    <location>
        <position position="204"/>
    </location>
    <ligand>
        <name>Mg(2+)</name>
        <dbReference type="ChEBI" id="CHEBI:18420"/>
        <note>catalytic</note>
    </ligand>
</feature>
<keyword evidence="4 10" id="KW-0547">Nucleotide-binding</keyword>
<comment type="subunit">
    <text evidence="10">Homodimer.</text>
</comment>
<dbReference type="GO" id="GO:0046872">
    <property type="term" value="F:metal ion binding"/>
    <property type="evidence" value="ECO:0007669"/>
    <property type="project" value="UniProtKB-KW"/>
</dbReference>
<keyword evidence="3 10" id="KW-0479">Metal-binding</keyword>
<dbReference type="InterPro" id="IPR012004">
    <property type="entry name" value="PyroP-dep_PFK_TP0108"/>
</dbReference>
<keyword evidence="8 10" id="KW-0324">Glycolysis</keyword>
<dbReference type="EMBL" id="FZMO01000024">
    <property type="protein sequence ID" value="SNQ45966.1"/>
    <property type="molecule type" value="Genomic_DNA"/>
</dbReference>
<organism evidence="12 13">
    <name type="scientific">Frankia canadensis</name>
    <dbReference type="NCBI Taxonomy" id="1836972"/>
    <lineage>
        <taxon>Bacteria</taxon>
        <taxon>Bacillati</taxon>
        <taxon>Actinomycetota</taxon>
        <taxon>Actinomycetes</taxon>
        <taxon>Frankiales</taxon>
        <taxon>Frankiaceae</taxon>
        <taxon>Frankia</taxon>
    </lineage>
</organism>
<comment type="catalytic activity">
    <reaction evidence="9 10">
        <text>beta-D-fructose 6-phosphate + ATP = beta-D-fructose 1,6-bisphosphate + ADP + H(+)</text>
        <dbReference type="Rhea" id="RHEA:16109"/>
        <dbReference type="ChEBI" id="CHEBI:15378"/>
        <dbReference type="ChEBI" id="CHEBI:30616"/>
        <dbReference type="ChEBI" id="CHEBI:32966"/>
        <dbReference type="ChEBI" id="CHEBI:57634"/>
        <dbReference type="ChEBI" id="CHEBI:456216"/>
        <dbReference type="EC" id="2.7.1.11"/>
    </reaction>
</comment>
<name>A0A2I2KJY3_9ACTN</name>
<gene>
    <name evidence="10 12" type="primary">pfkA</name>
    <name evidence="12" type="ORF">FRACA_120029</name>
</gene>
<dbReference type="EC" id="2.7.1.11" evidence="10"/>
<evidence type="ECO:0000256" key="3">
    <source>
        <dbReference type="ARBA" id="ARBA00022723"/>
    </source>
</evidence>
<dbReference type="GO" id="GO:0006002">
    <property type="term" value="P:fructose 6-phosphate metabolic process"/>
    <property type="evidence" value="ECO:0007669"/>
    <property type="project" value="InterPro"/>
</dbReference>
<evidence type="ECO:0000256" key="7">
    <source>
        <dbReference type="ARBA" id="ARBA00022842"/>
    </source>
</evidence>
<dbReference type="Pfam" id="PF00365">
    <property type="entry name" value="PFK"/>
    <property type="match status" value="1"/>
</dbReference>
<dbReference type="InterPro" id="IPR050929">
    <property type="entry name" value="PFKA"/>
</dbReference>
<evidence type="ECO:0000256" key="4">
    <source>
        <dbReference type="ARBA" id="ARBA00022741"/>
    </source>
</evidence>
<keyword evidence="2 10" id="KW-0808">Transferase</keyword>
<dbReference type="GO" id="GO:0005524">
    <property type="term" value="F:ATP binding"/>
    <property type="evidence" value="ECO:0007669"/>
    <property type="project" value="UniProtKB-KW"/>
</dbReference>
<keyword evidence="6 10" id="KW-0067">ATP-binding</keyword>
<feature type="binding site" evidence="10">
    <location>
        <begin position="178"/>
        <end position="179"/>
    </location>
    <ligand>
        <name>ATP</name>
        <dbReference type="ChEBI" id="CHEBI:30616"/>
    </ligand>
</feature>